<evidence type="ECO:0000313" key="2">
    <source>
        <dbReference type="Proteomes" id="UP000318437"/>
    </source>
</evidence>
<dbReference type="EMBL" id="SJPS01000003">
    <property type="protein sequence ID" value="TWU27564.1"/>
    <property type="molecule type" value="Genomic_DNA"/>
</dbReference>
<dbReference type="Proteomes" id="UP000318437">
    <property type="component" value="Unassembled WGS sequence"/>
</dbReference>
<evidence type="ECO:0000313" key="1">
    <source>
        <dbReference type="EMBL" id="TWU27564.1"/>
    </source>
</evidence>
<proteinExistence type="predicted"/>
<keyword evidence="2" id="KW-1185">Reference proteome</keyword>
<dbReference type="RefSeq" id="WP_146450753.1">
    <property type="nucleotide sequence ID" value="NZ_SJPS01000003.1"/>
</dbReference>
<dbReference type="AlphaFoldDB" id="A0A5C6CV74"/>
<comment type="caution">
    <text evidence="1">The sequence shown here is derived from an EMBL/GenBank/DDBJ whole genome shotgun (WGS) entry which is preliminary data.</text>
</comment>
<organism evidence="1 2">
    <name type="scientific">Bythopirellula polymerisocia</name>
    <dbReference type="NCBI Taxonomy" id="2528003"/>
    <lineage>
        <taxon>Bacteria</taxon>
        <taxon>Pseudomonadati</taxon>
        <taxon>Planctomycetota</taxon>
        <taxon>Planctomycetia</taxon>
        <taxon>Pirellulales</taxon>
        <taxon>Lacipirellulaceae</taxon>
        <taxon>Bythopirellula</taxon>
    </lineage>
</organism>
<reference evidence="1 2" key="1">
    <citation type="submission" date="2019-02" db="EMBL/GenBank/DDBJ databases">
        <title>Deep-cultivation of Planctomycetes and their phenomic and genomic characterization uncovers novel biology.</title>
        <authorList>
            <person name="Wiegand S."/>
            <person name="Jogler M."/>
            <person name="Boedeker C."/>
            <person name="Pinto D."/>
            <person name="Vollmers J."/>
            <person name="Rivas-Marin E."/>
            <person name="Kohn T."/>
            <person name="Peeters S.H."/>
            <person name="Heuer A."/>
            <person name="Rast P."/>
            <person name="Oberbeckmann S."/>
            <person name="Bunk B."/>
            <person name="Jeske O."/>
            <person name="Meyerdierks A."/>
            <person name="Storesund J.E."/>
            <person name="Kallscheuer N."/>
            <person name="Luecker S."/>
            <person name="Lage O.M."/>
            <person name="Pohl T."/>
            <person name="Merkel B.J."/>
            <person name="Hornburger P."/>
            <person name="Mueller R.-W."/>
            <person name="Bruemmer F."/>
            <person name="Labrenz M."/>
            <person name="Spormann A.M."/>
            <person name="Op Den Camp H."/>
            <person name="Overmann J."/>
            <person name="Amann R."/>
            <person name="Jetten M.S.M."/>
            <person name="Mascher T."/>
            <person name="Medema M.H."/>
            <person name="Devos D.P."/>
            <person name="Kaster A.-K."/>
            <person name="Ovreas L."/>
            <person name="Rohde M."/>
            <person name="Galperin M.Y."/>
            <person name="Jogler C."/>
        </authorList>
    </citation>
    <scope>NUCLEOTIDE SEQUENCE [LARGE SCALE GENOMIC DNA]</scope>
    <source>
        <strain evidence="1 2">Pla144</strain>
    </source>
</reference>
<accession>A0A5C6CV74</accession>
<sequence>MTDMMRINKATDATSDCLPRQEPIKLQDLYKAVTASLGDIRLGDFRAAVLRLVDSGEAQYQGTETIIRLRPAKVSSAL</sequence>
<name>A0A5C6CV74_9BACT</name>
<protein>
    <submittedName>
        <fullName evidence="1">Uncharacterized protein</fullName>
    </submittedName>
</protein>
<gene>
    <name evidence="1" type="ORF">Pla144_23410</name>
</gene>